<sequence length="406" mass="45848">MNIAVVGGGFTGLTAAYELSRKCHKVTVFEKESTLGGLAYGFKQPEWDWHLEGSYHHWFTSDRAILALVSELGLNKKLIIKRPVTANLYNGEPYQLDSPIHLLVFPGLSMIDKFRTAALLGYLKLTFFWKPLENITAEQLLTSIGGKNAYKVLWEPLLSGKFGTLAPTVSAAWFWARIKKRTPRLMYMEGGFHTIVTALEKAIKKQGGKVLLHNSSFTMRNSTFDKVLLTVPSPIAKKLLPGLPAPSVPHLWAQTLILETSEPIIDKTYWLNITDRAFPFLAAVAHTNFMDNRHYGGHHLTYFGNYLPGDHKYLSMNKEELLKKFLPFIKRLNHNASFTIHNSFLFTAPYAQPVHQLRYSKKIPTIATPIPGVYLANMDYVVPWDRGTNYAVELGLQAAKILTTEK</sequence>
<dbReference type="InterPro" id="IPR036188">
    <property type="entry name" value="FAD/NAD-bd_sf"/>
</dbReference>
<dbReference type="PRINTS" id="PR00419">
    <property type="entry name" value="ADXRDTASE"/>
</dbReference>
<feature type="domain" description="Amine oxidase" evidence="1">
    <location>
        <begin position="10"/>
        <end position="400"/>
    </location>
</feature>
<dbReference type="InterPro" id="IPR050464">
    <property type="entry name" value="Zeta_carotene_desat/Oxidored"/>
</dbReference>
<name>A0A1F6BG54_9BACT</name>
<evidence type="ECO:0000313" key="3">
    <source>
        <dbReference type="Proteomes" id="UP000176186"/>
    </source>
</evidence>
<dbReference type="PANTHER" id="PTHR42923:SF46">
    <property type="entry name" value="AMINE OXIDASE"/>
    <property type="match status" value="1"/>
</dbReference>
<dbReference type="PANTHER" id="PTHR42923">
    <property type="entry name" value="PROTOPORPHYRINOGEN OXIDASE"/>
    <property type="match status" value="1"/>
</dbReference>
<dbReference type="EMBL" id="MFKE01000003">
    <property type="protein sequence ID" value="OGG35915.1"/>
    <property type="molecule type" value="Genomic_DNA"/>
</dbReference>
<dbReference type="NCBIfam" id="NF005560">
    <property type="entry name" value="PRK07233.1"/>
    <property type="match status" value="1"/>
</dbReference>
<reference evidence="2 3" key="1">
    <citation type="journal article" date="2016" name="Nat. Commun.">
        <title>Thousands of microbial genomes shed light on interconnected biogeochemical processes in an aquifer system.</title>
        <authorList>
            <person name="Anantharaman K."/>
            <person name="Brown C.T."/>
            <person name="Hug L.A."/>
            <person name="Sharon I."/>
            <person name="Castelle C.J."/>
            <person name="Probst A.J."/>
            <person name="Thomas B.C."/>
            <person name="Singh A."/>
            <person name="Wilkins M.J."/>
            <person name="Karaoz U."/>
            <person name="Brodie E.L."/>
            <person name="Williams K.H."/>
            <person name="Hubbard S.S."/>
            <person name="Banfield J.F."/>
        </authorList>
    </citation>
    <scope>NUCLEOTIDE SEQUENCE [LARGE SCALE GENOMIC DNA]</scope>
</reference>
<dbReference type="Pfam" id="PF01593">
    <property type="entry name" value="Amino_oxidase"/>
    <property type="match status" value="1"/>
</dbReference>
<dbReference type="InterPro" id="IPR002937">
    <property type="entry name" value="Amino_oxidase"/>
</dbReference>
<protein>
    <recommendedName>
        <fullName evidence="1">Amine oxidase domain-containing protein</fullName>
    </recommendedName>
</protein>
<dbReference type="AlphaFoldDB" id="A0A1F6BG54"/>
<proteinExistence type="predicted"/>
<comment type="caution">
    <text evidence="2">The sequence shown here is derived from an EMBL/GenBank/DDBJ whole genome shotgun (WGS) entry which is preliminary data.</text>
</comment>
<dbReference type="STRING" id="1798401.A2363_01565"/>
<dbReference type="Gene3D" id="1.10.3110.10">
    <property type="entry name" value="protoporphyrinogen ix oxidase, domain 3"/>
    <property type="match status" value="1"/>
</dbReference>
<evidence type="ECO:0000259" key="1">
    <source>
        <dbReference type="Pfam" id="PF01593"/>
    </source>
</evidence>
<dbReference type="GO" id="GO:0016491">
    <property type="term" value="F:oxidoreductase activity"/>
    <property type="evidence" value="ECO:0007669"/>
    <property type="project" value="InterPro"/>
</dbReference>
<dbReference type="Gene3D" id="3.90.660.20">
    <property type="entry name" value="Protoporphyrinogen oxidase, mitochondrial, domain 2"/>
    <property type="match status" value="1"/>
</dbReference>
<accession>A0A1F6BG54</accession>
<dbReference type="Proteomes" id="UP000176186">
    <property type="component" value="Unassembled WGS sequence"/>
</dbReference>
<gene>
    <name evidence="2" type="ORF">A2363_01565</name>
</gene>
<dbReference type="Gene3D" id="3.50.50.60">
    <property type="entry name" value="FAD/NAD(P)-binding domain"/>
    <property type="match status" value="1"/>
</dbReference>
<organism evidence="2 3">
    <name type="scientific">Candidatus Gottesmanbacteria bacterium RIFOXYB1_FULL_47_11</name>
    <dbReference type="NCBI Taxonomy" id="1798401"/>
    <lineage>
        <taxon>Bacteria</taxon>
        <taxon>Candidatus Gottesmaniibacteriota</taxon>
    </lineage>
</organism>
<evidence type="ECO:0000313" key="2">
    <source>
        <dbReference type="EMBL" id="OGG35915.1"/>
    </source>
</evidence>
<dbReference type="SUPFAM" id="SSF51905">
    <property type="entry name" value="FAD/NAD(P)-binding domain"/>
    <property type="match status" value="1"/>
</dbReference>